<proteinExistence type="predicted"/>
<name>A0A7I4KC80_BRUMA</name>
<feature type="transmembrane region" description="Helical" evidence="2">
    <location>
        <begin position="43"/>
        <end position="62"/>
    </location>
</feature>
<reference evidence="4" key="1">
    <citation type="journal article" date="2007" name="Science">
        <title>Draft genome of the filarial nematode parasite Brugia malayi.</title>
        <authorList>
            <person name="Ghedin E."/>
            <person name="Wang S."/>
            <person name="Spiro D."/>
            <person name="Caler E."/>
            <person name="Zhao Q."/>
            <person name="Crabtree J."/>
            <person name="Allen J.E."/>
            <person name="Delcher A.L."/>
            <person name="Guiliano D.B."/>
            <person name="Miranda-Saavedra D."/>
            <person name="Angiuoli S.V."/>
            <person name="Creasy T."/>
            <person name="Amedeo P."/>
            <person name="Haas B."/>
            <person name="El-Sayed N.M."/>
            <person name="Wortman J.R."/>
            <person name="Feldblyum T."/>
            <person name="Tallon L."/>
            <person name="Schatz M."/>
            <person name="Shumway M."/>
            <person name="Koo H."/>
            <person name="Salzberg S.L."/>
            <person name="Schobel S."/>
            <person name="Pertea M."/>
            <person name="Pop M."/>
            <person name="White O."/>
            <person name="Barton G.J."/>
            <person name="Carlow C.K."/>
            <person name="Crawford M.J."/>
            <person name="Daub J."/>
            <person name="Dimmic M.W."/>
            <person name="Estes C.F."/>
            <person name="Foster J.M."/>
            <person name="Ganatra M."/>
            <person name="Gregory W.F."/>
            <person name="Johnson N.M."/>
            <person name="Jin J."/>
            <person name="Komuniecki R."/>
            <person name="Korf I."/>
            <person name="Kumar S."/>
            <person name="Laney S."/>
            <person name="Li B.W."/>
            <person name="Li W."/>
            <person name="Lindblom T.H."/>
            <person name="Lustigman S."/>
            <person name="Ma D."/>
            <person name="Maina C.V."/>
            <person name="Martin D.M."/>
            <person name="McCarter J.P."/>
            <person name="McReynolds L."/>
            <person name="Mitreva M."/>
            <person name="Nutman T.B."/>
            <person name="Parkinson J."/>
            <person name="Peregrin-Alvarez J.M."/>
            <person name="Poole C."/>
            <person name="Ren Q."/>
            <person name="Saunders L."/>
            <person name="Sluder A.E."/>
            <person name="Smith K."/>
            <person name="Stanke M."/>
            <person name="Unnasch T.R."/>
            <person name="Ware J."/>
            <person name="Wei A.D."/>
            <person name="Weil G."/>
            <person name="Williams D.J."/>
            <person name="Zhang Y."/>
            <person name="Williams S.A."/>
            <person name="Fraser-Liggett C."/>
            <person name="Slatko B."/>
            <person name="Blaxter M.L."/>
            <person name="Scott A.L."/>
        </authorList>
    </citation>
    <scope>NUCLEOTIDE SEQUENCE</scope>
    <source>
        <strain evidence="4">FR3</strain>
    </source>
</reference>
<organism evidence="4 5">
    <name type="scientific">Brugia malayi</name>
    <name type="common">Filarial nematode worm</name>
    <dbReference type="NCBI Taxonomy" id="6279"/>
    <lineage>
        <taxon>Eukaryota</taxon>
        <taxon>Metazoa</taxon>
        <taxon>Ecdysozoa</taxon>
        <taxon>Nematoda</taxon>
        <taxon>Chromadorea</taxon>
        <taxon>Rhabditida</taxon>
        <taxon>Spirurina</taxon>
        <taxon>Spiruromorpha</taxon>
        <taxon>Filarioidea</taxon>
        <taxon>Onchocercidae</taxon>
        <taxon>Brugia</taxon>
    </lineage>
</organism>
<feature type="chain" id="PRO_5029843749" evidence="3">
    <location>
        <begin position="20"/>
        <end position="144"/>
    </location>
</feature>
<sequence>MIMDKICLIVLSLLSTAYASNLLKSLGFQTKLQTTMTISFIIYWLGLIAFFASVAIIFYRFVQDEERVKQFQIDSANKSMQLMHSIRTQMITLKYRRILALQELAKTMLTEEKPVSSTSKSIHSGKSKLKKSKEKSKYTKIHKG</sequence>
<evidence type="ECO:0000256" key="1">
    <source>
        <dbReference type="SAM" id="MobiDB-lite"/>
    </source>
</evidence>
<dbReference type="WBParaSite" id="Bm18606.1">
    <property type="protein sequence ID" value="Bm18606.1"/>
    <property type="gene ID" value="WBGene00304821"/>
</dbReference>
<evidence type="ECO:0000256" key="2">
    <source>
        <dbReference type="SAM" id="Phobius"/>
    </source>
</evidence>
<keyword evidence="3" id="KW-0732">Signal</keyword>
<evidence type="ECO:0000313" key="5">
    <source>
        <dbReference type="WBParaSite" id="Bm18606.1"/>
    </source>
</evidence>
<dbReference type="Proteomes" id="UP000006672">
    <property type="component" value="Unassembled WGS sequence"/>
</dbReference>
<keyword evidence="2" id="KW-0812">Transmembrane</keyword>
<reference evidence="5" key="2">
    <citation type="submission" date="2020-12" db="UniProtKB">
        <authorList>
            <consortium name="WormBaseParasite"/>
        </authorList>
    </citation>
    <scope>IDENTIFICATION</scope>
</reference>
<keyword evidence="4" id="KW-1185">Reference proteome</keyword>
<evidence type="ECO:0000256" key="3">
    <source>
        <dbReference type="SAM" id="SignalP"/>
    </source>
</evidence>
<accession>A0A7I4KC80</accession>
<feature type="signal peptide" evidence="3">
    <location>
        <begin position="1"/>
        <end position="19"/>
    </location>
</feature>
<keyword evidence="2" id="KW-0472">Membrane</keyword>
<dbReference type="InParanoid" id="A0A7I4KC80"/>
<dbReference type="AlphaFoldDB" id="A0A7I4KC80"/>
<feature type="region of interest" description="Disordered" evidence="1">
    <location>
        <begin position="111"/>
        <end position="144"/>
    </location>
</feature>
<keyword evidence="2" id="KW-1133">Transmembrane helix</keyword>
<evidence type="ECO:0000313" key="4">
    <source>
        <dbReference type="Proteomes" id="UP000006672"/>
    </source>
</evidence>
<protein>
    <submittedName>
        <fullName evidence="5">Uncharacterized protein</fullName>
    </submittedName>
</protein>
<feature type="compositionally biased region" description="Basic residues" evidence="1">
    <location>
        <begin position="123"/>
        <end position="144"/>
    </location>
</feature>